<gene>
    <name evidence="3" type="ORF">F1649_01305</name>
</gene>
<dbReference type="OrthoDB" id="9806009at2"/>
<dbReference type="InterPro" id="IPR006047">
    <property type="entry name" value="GH13_cat_dom"/>
</dbReference>
<feature type="signal peptide" evidence="1">
    <location>
        <begin position="1"/>
        <end position="20"/>
    </location>
</feature>
<proteinExistence type="predicted"/>
<keyword evidence="1" id="KW-0732">Signal</keyword>
<dbReference type="PANTHER" id="PTHR47786">
    <property type="entry name" value="ALPHA-1,4-GLUCAN:MALTOSE-1-PHOSPHATE MALTOSYLTRANSFERASE"/>
    <property type="match status" value="1"/>
</dbReference>
<keyword evidence="4" id="KW-1185">Reference proteome</keyword>
<dbReference type="Gene3D" id="2.60.40.1180">
    <property type="entry name" value="Golgi alpha-mannosidase II"/>
    <property type="match status" value="1"/>
</dbReference>
<evidence type="ECO:0000313" key="4">
    <source>
        <dbReference type="Proteomes" id="UP000322918"/>
    </source>
</evidence>
<dbReference type="Pfam" id="PF00128">
    <property type="entry name" value="Alpha-amylase"/>
    <property type="match status" value="1"/>
</dbReference>
<dbReference type="Gene3D" id="3.20.20.80">
    <property type="entry name" value="Glycosidases"/>
    <property type="match status" value="1"/>
</dbReference>
<dbReference type="PANTHER" id="PTHR47786:SF2">
    <property type="entry name" value="GLYCOSYL HYDROLASE FAMILY 13 CATALYTIC DOMAIN-CONTAINING PROTEIN"/>
    <property type="match status" value="1"/>
</dbReference>
<organism evidence="3 4">
    <name type="scientific">Arcticibacter tournemirensis</name>
    <dbReference type="NCBI Taxonomy" id="699437"/>
    <lineage>
        <taxon>Bacteria</taxon>
        <taxon>Pseudomonadati</taxon>
        <taxon>Bacteroidota</taxon>
        <taxon>Sphingobacteriia</taxon>
        <taxon>Sphingobacteriales</taxon>
        <taxon>Sphingobacteriaceae</taxon>
        <taxon>Arcticibacter</taxon>
    </lineage>
</organism>
<protein>
    <recommendedName>
        <fullName evidence="2">Glycosyl hydrolase family 13 catalytic domain-containing protein</fullName>
    </recommendedName>
</protein>
<dbReference type="EMBL" id="VWNE01000002">
    <property type="protein sequence ID" value="KAA8486256.1"/>
    <property type="molecule type" value="Genomic_DNA"/>
</dbReference>
<dbReference type="Proteomes" id="UP000322918">
    <property type="component" value="Unassembled WGS sequence"/>
</dbReference>
<evidence type="ECO:0000313" key="3">
    <source>
        <dbReference type="EMBL" id="KAA8486256.1"/>
    </source>
</evidence>
<dbReference type="PROSITE" id="PS51257">
    <property type="entry name" value="PROKAR_LIPOPROTEIN"/>
    <property type="match status" value="1"/>
</dbReference>
<dbReference type="SUPFAM" id="SSF51011">
    <property type="entry name" value="Glycosyl hydrolase domain"/>
    <property type="match status" value="1"/>
</dbReference>
<dbReference type="SUPFAM" id="SSF51445">
    <property type="entry name" value="(Trans)glycosidases"/>
    <property type="match status" value="1"/>
</dbReference>
<comment type="caution">
    <text evidence="3">The sequence shown here is derived from an EMBL/GenBank/DDBJ whole genome shotgun (WGS) entry which is preliminary data.</text>
</comment>
<dbReference type="RefSeq" id="WP_141816065.1">
    <property type="nucleotide sequence ID" value="NZ_VFPL01000001.1"/>
</dbReference>
<dbReference type="SMART" id="SM00642">
    <property type="entry name" value="Aamy"/>
    <property type="match status" value="1"/>
</dbReference>
<evidence type="ECO:0000259" key="2">
    <source>
        <dbReference type="SMART" id="SM00642"/>
    </source>
</evidence>
<reference evidence="3 4" key="1">
    <citation type="submission" date="2019-09" db="EMBL/GenBank/DDBJ databases">
        <title>Pararcticibacter amylolyticus gen. nov., sp. nov., isolated from a rottenly hemp rope, and reclassification of Pedobacter tournemirensis as Pararcticibacter tournemirensis comb. nov.</title>
        <authorList>
            <person name="Cai Y."/>
        </authorList>
    </citation>
    <scope>NUCLEOTIDE SEQUENCE [LARGE SCALE GENOMIC DNA]</scope>
    <source>
        <strain evidence="3 4">TF5-37.2-LB10</strain>
    </source>
</reference>
<sequence>MNTIKLLTLSLLLCSVGACSKDDDTGSWPQIPNEEVSPISPNNRVVYEVNLRNYSAEGNFKGLEQDLPRLRELGIDILWLMPVHPIGVKNRIGTKGSPYSVKDYKAINPDYGTADDFKSLVKAAHASGMEIWMDWVANHTAWDHPWATSNLAYYAVKDGRRPYSPEGWADVAQLDYKNKELRAAMIDAMSYWVREFDIDGYRCDAATYVPLTFWKEARAVIDPLKKITWLCEGENPAYMQVFDYDYAWDFNNRLNAFGESNNVKQLVSDCNKLASNNTYADKGRMVYLTNHDLNNDTGSEQQRYGANLLPLTVLYFTVYDMPLIYNGQEVGMNKRMNLFEVSPVEWKPVNETLNTLLKRLTQLKRTQPALEDGANRGTLKVYPTNNDQVFVYSRKRGTNEVLIMLNLSPHPVSFSFSNTTPQYTMFDYLGQGSVSFSLQSELSLPANGYAVYVSK</sequence>
<dbReference type="InterPro" id="IPR017853">
    <property type="entry name" value="GH"/>
</dbReference>
<evidence type="ECO:0000256" key="1">
    <source>
        <dbReference type="SAM" id="SignalP"/>
    </source>
</evidence>
<dbReference type="CDD" id="cd11313">
    <property type="entry name" value="AmyAc_arch_bac_AmyA"/>
    <property type="match status" value="1"/>
</dbReference>
<name>A0A5M9HGX1_9SPHI</name>
<feature type="domain" description="Glycosyl hydrolase family 13 catalytic" evidence="2">
    <location>
        <begin position="48"/>
        <end position="364"/>
    </location>
</feature>
<feature type="chain" id="PRO_5024419799" description="Glycosyl hydrolase family 13 catalytic domain-containing protein" evidence="1">
    <location>
        <begin position="21"/>
        <end position="455"/>
    </location>
</feature>
<dbReference type="InterPro" id="IPR013780">
    <property type="entry name" value="Glyco_hydro_b"/>
</dbReference>
<dbReference type="GO" id="GO:0005975">
    <property type="term" value="P:carbohydrate metabolic process"/>
    <property type="evidence" value="ECO:0007669"/>
    <property type="project" value="InterPro"/>
</dbReference>
<dbReference type="AlphaFoldDB" id="A0A5M9HGX1"/>
<accession>A0A5M9HGX1</accession>